<reference evidence="1 2" key="1">
    <citation type="submission" date="2018-12" db="EMBL/GenBank/DDBJ databases">
        <authorList>
            <person name="Sun L."/>
            <person name="Chen Z."/>
        </authorList>
    </citation>
    <scope>NUCLEOTIDE SEQUENCE [LARGE SCALE GENOMIC DNA]</scope>
    <source>
        <strain evidence="1 2">DSM 15890</strain>
    </source>
</reference>
<dbReference type="EMBL" id="RZNY01000021">
    <property type="protein sequence ID" value="RUT43264.1"/>
    <property type="molecule type" value="Genomic_DNA"/>
</dbReference>
<name>A0A3S1EDH6_9BACL</name>
<dbReference type="AlphaFoldDB" id="A0A3S1EDH6"/>
<gene>
    <name evidence="1" type="ORF">EJP82_20835</name>
</gene>
<sequence>MSKNVKMGPNATISWGQVTSQPRASDLGGLMDNSPKLTYIDANGIYTGSLTADQIRAGKISANYIKGGIISGVDIDVENGIKVGNTITVGKSLDQSLKSIKFTNSSGITCKSDAMTISADTLHFACSSITGITATFG</sequence>
<protein>
    <submittedName>
        <fullName evidence="1">Uncharacterized protein</fullName>
    </submittedName>
</protein>
<evidence type="ECO:0000313" key="2">
    <source>
        <dbReference type="Proteomes" id="UP000279446"/>
    </source>
</evidence>
<proteinExistence type="predicted"/>
<evidence type="ECO:0000313" key="1">
    <source>
        <dbReference type="EMBL" id="RUT43264.1"/>
    </source>
</evidence>
<dbReference type="OrthoDB" id="2614026at2"/>
<dbReference type="RefSeq" id="WP_127193987.1">
    <property type="nucleotide sequence ID" value="NZ_RZNY01000021.1"/>
</dbReference>
<keyword evidence="2" id="KW-1185">Reference proteome</keyword>
<accession>A0A3S1EDH6</accession>
<organism evidence="1 2">
    <name type="scientific">Paenibacillus anaericanus</name>
    <dbReference type="NCBI Taxonomy" id="170367"/>
    <lineage>
        <taxon>Bacteria</taxon>
        <taxon>Bacillati</taxon>
        <taxon>Bacillota</taxon>
        <taxon>Bacilli</taxon>
        <taxon>Bacillales</taxon>
        <taxon>Paenibacillaceae</taxon>
        <taxon>Paenibacillus</taxon>
    </lineage>
</organism>
<comment type="caution">
    <text evidence="1">The sequence shown here is derived from an EMBL/GenBank/DDBJ whole genome shotgun (WGS) entry which is preliminary data.</text>
</comment>
<dbReference type="Proteomes" id="UP000279446">
    <property type="component" value="Unassembled WGS sequence"/>
</dbReference>